<dbReference type="GO" id="GO:0046656">
    <property type="term" value="P:folic acid biosynthetic process"/>
    <property type="evidence" value="ECO:0007669"/>
    <property type="project" value="UniProtKB-KW"/>
</dbReference>
<evidence type="ECO:0000256" key="8">
    <source>
        <dbReference type="ARBA" id="ARBA00022840"/>
    </source>
</evidence>
<gene>
    <name evidence="14" type="primary">folK</name>
    <name evidence="14" type="ordered locus">GDI2158</name>
</gene>
<evidence type="ECO:0000313" key="14">
    <source>
        <dbReference type="EMBL" id="CAP56101.1"/>
    </source>
</evidence>
<dbReference type="UniPathway" id="UPA00077">
    <property type="reaction ID" value="UER00155"/>
</dbReference>
<dbReference type="AlphaFoldDB" id="A9HKY8"/>
<dbReference type="InterPro" id="IPR035907">
    <property type="entry name" value="Hppk_sf"/>
</dbReference>
<dbReference type="PANTHER" id="PTHR43071">
    <property type="entry name" value="2-AMINO-4-HYDROXY-6-HYDROXYMETHYLDIHYDROPTERIDINE PYROPHOSPHOKINASE"/>
    <property type="match status" value="1"/>
</dbReference>
<dbReference type="CDD" id="cd00483">
    <property type="entry name" value="HPPK"/>
    <property type="match status" value="1"/>
</dbReference>
<keyword evidence="6" id="KW-0547">Nucleotide-binding</keyword>
<feature type="domain" description="7,8-dihydro-6-hydroxymethylpterin-pyrophosphokinase" evidence="13">
    <location>
        <begin position="41"/>
        <end position="173"/>
    </location>
</feature>
<dbReference type="EMBL" id="AM889285">
    <property type="protein sequence ID" value="CAP56101.1"/>
    <property type="molecule type" value="Genomic_DNA"/>
</dbReference>
<evidence type="ECO:0000256" key="5">
    <source>
        <dbReference type="ARBA" id="ARBA00022679"/>
    </source>
</evidence>
<evidence type="ECO:0000256" key="1">
    <source>
        <dbReference type="ARBA" id="ARBA00005051"/>
    </source>
</evidence>
<keyword evidence="5" id="KW-0808">Transferase</keyword>
<evidence type="ECO:0000259" key="13">
    <source>
        <dbReference type="Pfam" id="PF01288"/>
    </source>
</evidence>
<organism evidence="14 15">
    <name type="scientific">Gluconacetobacter diazotrophicus (strain ATCC 49037 / DSM 5601 / CCUG 37298 / CIP 103539 / LMG 7603 / PAl5)</name>
    <dbReference type="NCBI Taxonomy" id="272568"/>
    <lineage>
        <taxon>Bacteria</taxon>
        <taxon>Pseudomonadati</taxon>
        <taxon>Pseudomonadota</taxon>
        <taxon>Alphaproteobacteria</taxon>
        <taxon>Acetobacterales</taxon>
        <taxon>Acetobacteraceae</taxon>
        <taxon>Gluconacetobacter</taxon>
    </lineage>
</organism>
<name>A9HKY8_GLUDA</name>
<dbReference type="SUPFAM" id="SSF55083">
    <property type="entry name" value="6-hydroxymethyl-7,8-dihydropterin pyrophosphokinase, HPPK"/>
    <property type="match status" value="1"/>
</dbReference>
<dbReference type="GO" id="GO:0005524">
    <property type="term" value="F:ATP binding"/>
    <property type="evidence" value="ECO:0007669"/>
    <property type="project" value="UniProtKB-KW"/>
</dbReference>
<evidence type="ECO:0000256" key="9">
    <source>
        <dbReference type="ARBA" id="ARBA00022909"/>
    </source>
</evidence>
<evidence type="ECO:0000256" key="12">
    <source>
        <dbReference type="ARBA" id="ARBA00033413"/>
    </source>
</evidence>
<evidence type="ECO:0000256" key="6">
    <source>
        <dbReference type="ARBA" id="ARBA00022741"/>
    </source>
</evidence>
<evidence type="ECO:0000313" key="15">
    <source>
        <dbReference type="Proteomes" id="UP000001176"/>
    </source>
</evidence>
<dbReference type="PANTHER" id="PTHR43071:SF1">
    <property type="entry name" value="2-AMINO-4-HYDROXY-6-HYDROXYMETHYLDIHYDROPTERIDINE PYROPHOSPHOKINASE"/>
    <property type="match status" value="1"/>
</dbReference>
<dbReference type="NCBIfam" id="TIGR01498">
    <property type="entry name" value="folK"/>
    <property type="match status" value="1"/>
</dbReference>
<comment type="similarity">
    <text evidence="2">Belongs to the HPPK family.</text>
</comment>
<dbReference type="Pfam" id="PF01288">
    <property type="entry name" value="HPPK"/>
    <property type="match status" value="1"/>
</dbReference>
<proteinExistence type="inferred from homology"/>
<reference evidence="14 15" key="1">
    <citation type="journal article" date="2009" name="BMC Genomics">
        <title>Complete genome sequence of the sugarcane nitrogen-fixing endophyte Gluconacetobacter diazotrophicus Pal5.</title>
        <authorList>
            <person name="Bertalan M."/>
            <person name="Albano R."/>
            <person name="Padua V."/>
            <person name="Rouws L."/>
            <person name="Rojas C."/>
            <person name="Hemerly A."/>
            <person name="Teixeira K."/>
            <person name="Schwab S."/>
            <person name="Araujo J."/>
            <person name="Oliveira A."/>
            <person name="Franca L."/>
            <person name="Magalhaes V."/>
            <person name="Alqueres S."/>
            <person name="Cardoso A."/>
            <person name="Almeida W."/>
            <person name="Loureiro M.M."/>
            <person name="Nogueira E."/>
            <person name="Cidade D."/>
            <person name="Oliveira D."/>
            <person name="Simao T."/>
            <person name="Macedo J."/>
            <person name="Valadao A."/>
            <person name="Dreschsel M."/>
            <person name="Freitas F."/>
            <person name="Vidal M."/>
            <person name="Guedes H."/>
            <person name="Rodrigues E."/>
            <person name="Meneses C."/>
            <person name="Brioso P."/>
            <person name="Pozzer L."/>
            <person name="Figueiredo D."/>
            <person name="Montano H."/>
            <person name="Junior J."/>
            <person name="Filho G."/>
            <person name="Flores V."/>
            <person name="Ferreira B."/>
            <person name="Branco A."/>
            <person name="Gonzalez P."/>
            <person name="Guillobel H."/>
            <person name="Lemos M."/>
            <person name="Seibel L."/>
            <person name="Macedo J."/>
            <person name="Alves-Ferreira M."/>
            <person name="Sachetto-Martins G."/>
            <person name="Coelho A."/>
            <person name="Santos E."/>
            <person name="Amaral G."/>
            <person name="Neves A."/>
            <person name="Pacheco A.B."/>
            <person name="Carvalho D."/>
            <person name="Lery L."/>
            <person name="Bisch P."/>
            <person name="Rossle S.C."/>
            <person name="Urmenyi T."/>
            <person name="Kruger W.V."/>
            <person name="Martins O."/>
            <person name="Baldani J.I."/>
            <person name="Ferreira P.C."/>
        </authorList>
    </citation>
    <scope>NUCLEOTIDE SEQUENCE [LARGE SCALE GENOMIC DNA]</scope>
    <source>
        <strain evidence="15">ATCC 49037 / DSM 5601 / CCUG 37298 / CIP 103539 / LMG 7603 / PAl5</strain>
    </source>
</reference>
<comment type="pathway">
    <text evidence="1">Cofactor biosynthesis; tetrahydrofolate biosynthesis; 2-amino-4-hydroxy-6-hydroxymethyl-7,8-dihydropteridine diphosphate from 7,8-dihydroneopterin triphosphate: step 4/4.</text>
</comment>
<keyword evidence="7" id="KW-0418">Kinase</keyword>
<dbReference type="Proteomes" id="UP000001176">
    <property type="component" value="Chromosome"/>
</dbReference>
<dbReference type="KEGG" id="gdi:GDI2158"/>
<evidence type="ECO:0000256" key="2">
    <source>
        <dbReference type="ARBA" id="ARBA00005810"/>
    </source>
</evidence>
<dbReference type="InterPro" id="IPR000550">
    <property type="entry name" value="Hppk"/>
</dbReference>
<keyword evidence="9" id="KW-0289">Folate biosynthesis</keyword>
<evidence type="ECO:0000256" key="11">
    <source>
        <dbReference type="ARBA" id="ARBA00029766"/>
    </source>
</evidence>
<protein>
    <recommendedName>
        <fullName evidence="4">2-amino-4-hydroxy-6-hydroxymethyldihydropteridine pyrophosphokinase</fullName>
        <ecNumber evidence="3">2.7.6.3</ecNumber>
    </recommendedName>
    <alternativeName>
        <fullName evidence="11">6-hydroxymethyl-7,8-dihydropterin pyrophosphokinase</fullName>
    </alternativeName>
    <alternativeName>
        <fullName evidence="12">7,8-dihydro-6-hydroxymethylpterin-pyrophosphokinase</fullName>
    </alternativeName>
</protein>
<dbReference type="Gene3D" id="3.30.70.560">
    <property type="entry name" value="7,8-Dihydro-6-hydroxymethylpterin-pyrophosphokinase HPPK"/>
    <property type="match status" value="1"/>
</dbReference>
<evidence type="ECO:0000256" key="7">
    <source>
        <dbReference type="ARBA" id="ARBA00022777"/>
    </source>
</evidence>
<evidence type="ECO:0000256" key="10">
    <source>
        <dbReference type="ARBA" id="ARBA00029409"/>
    </source>
</evidence>
<dbReference type="GO" id="GO:0016301">
    <property type="term" value="F:kinase activity"/>
    <property type="evidence" value="ECO:0007669"/>
    <property type="project" value="UniProtKB-KW"/>
</dbReference>
<accession>A9HKY8</accession>
<evidence type="ECO:0000256" key="3">
    <source>
        <dbReference type="ARBA" id="ARBA00013253"/>
    </source>
</evidence>
<dbReference type="EC" id="2.7.6.3" evidence="3"/>
<keyword evidence="8" id="KW-0067">ATP-binding</keyword>
<keyword evidence="15" id="KW-1185">Reference proteome</keyword>
<evidence type="ECO:0000256" key="4">
    <source>
        <dbReference type="ARBA" id="ARBA00016218"/>
    </source>
</evidence>
<dbReference type="GO" id="GO:0003848">
    <property type="term" value="F:2-amino-4-hydroxy-6-hydroxymethyldihydropteridine diphosphokinase activity"/>
    <property type="evidence" value="ECO:0007669"/>
    <property type="project" value="UniProtKB-EC"/>
</dbReference>
<sequence length="202" mass="21368">MVWANGGGVRFFARTETGTGTRTVTVASSHGNAILKGMILIAIGANLPRAEGSTPLETCRWAVEHIASIPGVRVVAVSAWYESAPIPPSGQPPYVNGVVAATGELDPAVLLAALQGIEARAGRRRTVANAARPLDLDIIAMGDLVRDAPDPILPHPRADARAFVLLPLRDVAPGWRDPRSGRTVDALVADLPDQQIRRLEAD</sequence>
<dbReference type="GO" id="GO:0046654">
    <property type="term" value="P:tetrahydrofolate biosynthetic process"/>
    <property type="evidence" value="ECO:0007669"/>
    <property type="project" value="UniProtKB-UniPathway"/>
</dbReference>
<comment type="function">
    <text evidence="10">Catalyzes the transfer of pyrophosphate from adenosine triphosphate (ATP) to 6-hydroxymethyl-7,8-dihydropterin, an enzymatic step in folate biosynthesis pathway.</text>
</comment>